<protein>
    <submittedName>
        <fullName evidence="2">Hypothetical_protein</fullName>
    </submittedName>
</protein>
<reference evidence="2 3" key="2">
    <citation type="submission" date="2024-07" db="EMBL/GenBank/DDBJ databases">
        <authorList>
            <person name="Akdeniz Z."/>
        </authorList>
    </citation>
    <scope>NUCLEOTIDE SEQUENCE [LARGE SCALE GENOMIC DNA]</scope>
</reference>
<evidence type="ECO:0000313" key="2">
    <source>
        <dbReference type="EMBL" id="CAL5986868.1"/>
    </source>
</evidence>
<keyword evidence="3" id="KW-1185">Reference proteome</keyword>
<dbReference type="Proteomes" id="UP001642409">
    <property type="component" value="Unassembled WGS sequence"/>
</dbReference>
<dbReference type="EMBL" id="CATOUU010001169">
    <property type="protein sequence ID" value="CAI9975592.1"/>
    <property type="molecule type" value="Genomic_DNA"/>
</dbReference>
<comment type="caution">
    <text evidence="1">The sequence shown here is derived from an EMBL/GenBank/DDBJ whole genome shotgun (WGS) entry which is preliminary data.</text>
</comment>
<evidence type="ECO:0000313" key="3">
    <source>
        <dbReference type="Proteomes" id="UP001642409"/>
    </source>
</evidence>
<proteinExistence type="predicted"/>
<name>A0AA86RFM6_9EUKA</name>
<evidence type="ECO:0000313" key="1">
    <source>
        <dbReference type="EMBL" id="CAI9975592.1"/>
    </source>
</evidence>
<dbReference type="EMBL" id="CAXDID020000020">
    <property type="protein sequence ID" value="CAL5986868.1"/>
    <property type="molecule type" value="Genomic_DNA"/>
</dbReference>
<organism evidence="1">
    <name type="scientific">Hexamita inflata</name>
    <dbReference type="NCBI Taxonomy" id="28002"/>
    <lineage>
        <taxon>Eukaryota</taxon>
        <taxon>Metamonada</taxon>
        <taxon>Diplomonadida</taxon>
        <taxon>Hexamitidae</taxon>
        <taxon>Hexamitinae</taxon>
        <taxon>Hexamita</taxon>
    </lineage>
</organism>
<dbReference type="AlphaFoldDB" id="A0AA86RFM6"/>
<sequence>MAYNQDIHNHQQIELTQHNLNLPLQFQYRFDFQSNLFNKQVLRGNQILDQFAQRKQLFCKPIRPTLILLVRLNQLQFGYEIGPKSSHQIQLVSVIQQGVLIFGFEFDSLQCLTIIATNSVFSTQFEALIILYNFDFYLFALVVCKYHHIQIASPCYFVN</sequence>
<gene>
    <name evidence="1" type="ORF">HINF_LOCUS63237</name>
    <name evidence="2" type="ORF">HINF_LOCUS9622</name>
</gene>
<reference evidence="1" key="1">
    <citation type="submission" date="2023-06" db="EMBL/GenBank/DDBJ databases">
        <authorList>
            <person name="Kurt Z."/>
        </authorList>
    </citation>
    <scope>NUCLEOTIDE SEQUENCE</scope>
</reference>
<accession>A0AA86RFM6</accession>